<protein>
    <submittedName>
        <fullName evidence="2">Uncharacterized protein</fullName>
    </submittedName>
</protein>
<evidence type="ECO:0000313" key="2">
    <source>
        <dbReference type="EMBL" id="KAK6631597.1"/>
    </source>
</evidence>
<reference evidence="2 3" key="1">
    <citation type="submission" date="2023-09" db="EMBL/GenBank/DDBJ databases">
        <title>Genomes of two closely related lineages of the louse Polyplax serrata with different host specificities.</title>
        <authorList>
            <person name="Martinu J."/>
            <person name="Tarabai H."/>
            <person name="Stefka J."/>
            <person name="Hypsa V."/>
        </authorList>
    </citation>
    <scope>NUCLEOTIDE SEQUENCE [LARGE SCALE GENOMIC DNA]</scope>
    <source>
        <strain evidence="2">98ZLc_SE</strain>
    </source>
</reference>
<organism evidence="2 3">
    <name type="scientific">Polyplax serrata</name>
    <name type="common">Common mouse louse</name>
    <dbReference type="NCBI Taxonomy" id="468196"/>
    <lineage>
        <taxon>Eukaryota</taxon>
        <taxon>Metazoa</taxon>
        <taxon>Ecdysozoa</taxon>
        <taxon>Arthropoda</taxon>
        <taxon>Hexapoda</taxon>
        <taxon>Insecta</taxon>
        <taxon>Pterygota</taxon>
        <taxon>Neoptera</taxon>
        <taxon>Paraneoptera</taxon>
        <taxon>Psocodea</taxon>
        <taxon>Troctomorpha</taxon>
        <taxon>Phthiraptera</taxon>
        <taxon>Anoplura</taxon>
        <taxon>Polyplacidae</taxon>
        <taxon>Polyplax</taxon>
    </lineage>
</organism>
<feature type="compositionally biased region" description="Basic and acidic residues" evidence="1">
    <location>
        <begin position="29"/>
        <end position="42"/>
    </location>
</feature>
<dbReference type="EMBL" id="JAWJWF010000006">
    <property type="protein sequence ID" value="KAK6631597.1"/>
    <property type="molecule type" value="Genomic_DNA"/>
</dbReference>
<feature type="compositionally biased region" description="Basic and acidic residues" evidence="1">
    <location>
        <begin position="11"/>
        <end position="20"/>
    </location>
</feature>
<evidence type="ECO:0000256" key="1">
    <source>
        <dbReference type="SAM" id="MobiDB-lite"/>
    </source>
</evidence>
<dbReference type="Proteomes" id="UP001359485">
    <property type="component" value="Unassembled WGS sequence"/>
</dbReference>
<proteinExistence type="predicted"/>
<sequence>MLRLLLPEEETPGRAEEKALINENSINEQGRKQNEGEKKVNEEKINVRVEAGEFAVPAAAEDMFSSGICSDKPAETTAATEVASGTAVAAAVKFQRKRNIEMYEKPQSRKWEMSSSKTEKFLRSFLLPSDRALLLPPENSVQIIDSARTTASVEDFHRLEKQ</sequence>
<comment type="caution">
    <text evidence="2">The sequence shown here is derived from an EMBL/GenBank/DDBJ whole genome shotgun (WGS) entry which is preliminary data.</text>
</comment>
<name>A0ABR1AZ16_POLSC</name>
<gene>
    <name evidence="2" type="ORF">RUM44_006126</name>
</gene>
<accession>A0ABR1AZ16</accession>
<keyword evidence="3" id="KW-1185">Reference proteome</keyword>
<feature type="region of interest" description="Disordered" evidence="1">
    <location>
        <begin position="1"/>
        <end position="42"/>
    </location>
</feature>
<evidence type="ECO:0000313" key="3">
    <source>
        <dbReference type="Proteomes" id="UP001359485"/>
    </source>
</evidence>